<keyword evidence="1" id="KW-0812">Transmembrane</keyword>
<accession>A0A250KYL0</accession>
<sequence length="559" mass="63474">MQIPFERLLTTARNWAEKARAEGWLTPGDIHGLNEVDTRTPAALFDAGTHRPLVAAFFGGTGVGKSTLLNRLAGQAIARTGVERPTSREVSLYLHDSVKIQHLPKNFPIDRVRTAYHHDDRRRQILWIDMPDIDSTEQSNRELVLDWLPHIDVLIYVVSPERYRDDKGWRLLQAHGGEHAWLFVMNQWDRGHPAQTEDFAKLLTKAGFRNPILLRTDSRDIEVERKPDDFETLQAILQDMADRHVIHQLEIRAETLRLDALRDALHDCLEKLGDRDGYAGLEPNWSAIWQETRDDLMKGLEWPIQEVARAFVTYETSVLRRRIDLTQSPDENTGAKNAPPDSILWDEWAESRYRDALDRLIVEAGERGLAVVPLKARLDRLARGMSRSVLTEGQRSLRLALANPGNALQRFFLKLSGFLTVFLPLIAIGWVSYQVVKGYYESALYHLGYLGTDFAIHSVLLIVLSWLLPYFLYRKLKPSAERTAVKGLREGIGLALDQSGDRVTEQLGEMEQERQALIEEGKRIASLSSPAEALEADQGSKLLERVLPASARKRQKTAG</sequence>
<proteinExistence type="predicted"/>
<feature type="transmembrane region" description="Helical" evidence="1">
    <location>
        <begin position="454"/>
        <end position="473"/>
    </location>
</feature>
<keyword evidence="4" id="KW-1185">Reference proteome</keyword>
<dbReference type="EMBL" id="AP017928">
    <property type="protein sequence ID" value="BBA36715.1"/>
    <property type="molecule type" value="Genomic_DNA"/>
</dbReference>
<dbReference type="InterPro" id="IPR006073">
    <property type="entry name" value="GTP-bd"/>
</dbReference>
<dbReference type="AlphaFoldDB" id="A0A250KYL0"/>
<evidence type="ECO:0000313" key="4">
    <source>
        <dbReference type="Proteomes" id="UP000266313"/>
    </source>
</evidence>
<keyword evidence="1" id="KW-0472">Membrane</keyword>
<reference evidence="3 4" key="1">
    <citation type="submission" date="2016-12" db="EMBL/GenBank/DDBJ databases">
        <title>Genome sequencing of Methylocaldum marinum.</title>
        <authorList>
            <person name="Takeuchi M."/>
            <person name="Kamagata Y."/>
            <person name="Hiraoka S."/>
            <person name="Oshima K."/>
            <person name="Hattori M."/>
            <person name="Iwasaki W."/>
        </authorList>
    </citation>
    <scope>NUCLEOTIDE SEQUENCE [LARGE SCALE GENOMIC DNA]</scope>
    <source>
        <strain evidence="3 4">S8</strain>
    </source>
</reference>
<evidence type="ECO:0000259" key="2">
    <source>
        <dbReference type="Pfam" id="PF01926"/>
    </source>
</evidence>
<dbReference type="RefSeq" id="WP_119631840.1">
    <property type="nucleotide sequence ID" value="NZ_AP017928.1"/>
</dbReference>
<evidence type="ECO:0000256" key="1">
    <source>
        <dbReference type="SAM" id="Phobius"/>
    </source>
</evidence>
<protein>
    <submittedName>
        <fullName evidence="3">HSR1-like GTP-binding protein</fullName>
    </submittedName>
</protein>
<keyword evidence="1" id="KW-1133">Transmembrane helix</keyword>
<evidence type="ECO:0000313" key="3">
    <source>
        <dbReference type="EMBL" id="BBA36715.1"/>
    </source>
</evidence>
<dbReference type="OrthoDB" id="238366at2"/>
<gene>
    <name evidence="3" type="ORF">sS8_4792</name>
</gene>
<dbReference type="Gene3D" id="3.40.50.300">
    <property type="entry name" value="P-loop containing nucleotide triphosphate hydrolases"/>
    <property type="match status" value="1"/>
</dbReference>
<dbReference type="Pfam" id="PF01926">
    <property type="entry name" value="MMR_HSR1"/>
    <property type="match status" value="1"/>
</dbReference>
<dbReference type="GO" id="GO:0005525">
    <property type="term" value="F:GTP binding"/>
    <property type="evidence" value="ECO:0007669"/>
    <property type="project" value="InterPro"/>
</dbReference>
<dbReference type="SUPFAM" id="SSF52540">
    <property type="entry name" value="P-loop containing nucleoside triphosphate hydrolases"/>
    <property type="match status" value="1"/>
</dbReference>
<dbReference type="KEGG" id="mmai:sS8_4792"/>
<dbReference type="InterPro" id="IPR027417">
    <property type="entry name" value="P-loop_NTPase"/>
</dbReference>
<organism evidence="3 4">
    <name type="scientific">Methylocaldum marinum</name>
    <dbReference type="NCBI Taxonomy" id="1432792"/>
    <lineage>
        <taxon>Bacteria</taxon>
        <taxon>Pseudomonadati</taxon>
        <taxon>Pseudomonadota</taxon>
        <taxon>Gammaproteobacteria</taxon>
        <taxon>Methylococcales</taxon>
        <taxon>Methylococcaceae</taxon>
        <taxon>Methylocaldum</taxon>
    </lineage>
</organism>
<name>A0A250KYL0_9GAMM</name>
<feature type="transmembrane region" description="Helical" evidence="1">
    <location>
        <begin position="411"/>
        <end position="434"/>
    </location>
</feature>
<dbReference type="Proteomes" id="UP000266313">
    <property type="component" value="Chromosome"/>
</dbReference>
<feature type="domain" description="G" evidence="2">
    <location>
        <begin position="56"/>
        <end position="165"/>
    </location>
</feature>